<dbReference type="GO" id="GO:0016740">
    <property type="term" value="F:transferase activity"/>
    <property type="evidence" value="ECO:0007669"/>
    <property type="project" value="UniProtKB-KW"/>
</dbReference>
<dbReference type="EMBL" id="JAUEPR010000009">
    <property type="protein sequence ID" value="KAK0480782.1"/>
    <property type="molecule type" value="Genomic_DNA"/>
</dbReference>
<dbReference type="Gene3D" id="3.40.50.150">
    <property type="entry name" value="Vaccinia Virus protein VP39"/>
    <property type="match status" value="1"/>
</dbReference>
<dbReference type="InterPro" id="IPR029063">
    <property type="entry name" value="SAM-dependent_MTases_sf"/>
</dbReference>
<accession>A0AA39PAS6</accession>
<keyword evidence="3" id="KW-0949">S-adenosyl-L-methionine</keyword>
<evidence type="ECO:0000256" key="3">
    <source>
        <dbReference type="ARBA" id="ARBA00022691"/>
    </source>
</evidence>
<organism evidence="5 6">
    <name type="scientific">Armillaria novae-zelandiae</name>
    <dbReference type="NCBI Taxonomy" id="153914"/>
    <lineage>
        <taxon>Eukaryota</taxon>
        <taxon>Fungi</taxon>
        <taxon>Dikarya</taxon>
        <taxon>Basidiomycota</taxon>
        <taxon>Agaricomycotina</taxon>
        <taxon>Agaricomycetes</taxon>
        <taxon>Agaricomycetidae</taxon>
        <taxon>Agaricales</taxon>
        <taxon>Marasmiineae</taxon>
        <taxon>Physalacriaceae</taxon>
        <taxon>Armillaria</taxon>
    </lineage>
</organism>
<dbReference type="PANTHER" id="PTHR35897:SF1">
    <property type="entry name" value="METHYLTRANSFERASE AUSD"/>
    <property type="match status" value="1"/>
</dbReference>
<evidence type="ECO:0000256" key="4">
    <source>
        <dbReference type="ARBA" id="ARBA00038314"/>
    </source>
</evidence>
<protein>
    <recommendedName>
        <fullName evidence="7">Methyltransferase domain-containing protein</fullName>
    </recommendedName>
</protein>
<proteinExistence type="inferred from homology"/>
<sequence length="292" mass="32236">MSQSTFLSVAAQSALPLDTSLYALTEDEAAFFKAETGIQNDAQLKNHILAIQEEAYKIYPYPCIRRFGFVDMKISKHPSYQQFLKLGKERQGAIYADIGCCFGNDVRKAVADGYPVQQAIATDLNPEFWDLGHKLFKSTPESFPARFIAADIFELKDLAKQPSASVPDLSQVQSFAELSGCVSAIHASSLFHLFDEQQQFELAKITAALLSSAPGSTIFGSHGGDLTKGSRTETFGDRTLSMFCHSPESWKALWDGGVFPEGTVNVDASLKEIKVDGFDWKVYFLVWCVTVL</sequence>
<comment type="caution">
    <text evidence="5">The sequence shown here is derived from an EMBL/GenBank/DDBJ whole genome shotgun (WGS) entry which is preliminary data.</text>
</comment>
<dbReference type="Proteomes" id="UP001175227">
    <property type="component" value="Unassembled WGS sequence"/>
</dbReference>
<gene>
    <name evidence="5" type="ORF">IW261DRAFT_1474565</name>
</gene>
<keyword evidence="2" id="KW-0808">Transferase</keyword>
<comment type="pathway">
    <text evidence="1">Secondary metabolite biosynthesis.</text>
</comment>
<reference evidence="5" key="1">
    <citation type="submission" date="2023-06" db="EMBL/GenBank/DDBJ databases">
        <authorList>
            <consortium name="Lawrence Berkeley National Laboratory"/>
            <person name="Ahrendt S."/>
            <person name="Sahu N."/>
            <person name="Indic B."/>
            <person name="Wong-Bajracharya J."/>
            <person name="Merenyi Z."/>
            <person name="Ke H.-M."/>
            <person name="Monk M."/>
            <person name="Kocsube S."/>
            <person name="Drula E."/>
            <person name="Lipzen A."/>
            <person name="Balint B."/>
            <person name="Henrissat B."/>
            <person name="Andreopoulos B."/>
            <person name="Martin F.M."/>
            <person name="Harder C.B."/>
            <person name="Rigling D."/>
            <person name="Ford K.L."/>
            <person name="Foster G.D."/>
            <person name="Pangilinan J."/>
            <person name="Papanicolaou A."/>
            <person name="Barry K."/>
            <person name="LaButti K."/>
            <person name="Viragh M."/>
            <person name="Koriabine M."/>
            <person name="Yan M."/>
            <person name="Riley R."/>
            <person name="Champramary S."/>
            <person name="Plett K.L."/>
            <person name="Tsai I.J."/>
            <person name="Slot J."/>
            <person name="Sipos G."/>
            <person name="Plett J."/>
            <person name="Nagy L.G."/>
            <person name="Grigoriev I.V."/>
        </authorList>
    </citation>
    <scope>NUCLEOTIDE SEQUENCE</scope>
    <source>
        <strain evidence="5">ICMP 16352</strain>
    </source>
</reference>
<keyword evidence="6" id="KW-1185">Reference proteome</keyword>
<evidence type="ECO:0000256" key="1">
    <source>
        <dbReference type="ARBA" id="ARBA00005179"/>
    </source>
</evidence>
<evidence type="ECO:0000256" key="2">
    <source>
        <dbReference type="ARBA" id="ARBA00022679"/>
    </source>
</evidence>
<evidence type="ECO:0000313" key="6">
    <source>
        <dbReference type="Proteomes" id="UP001175227"/>
    </source>
</evidence>
<evidence type="ECO:0008006" key="7">
    <source>
        <dbReference type="Google" id="ProtNLM"/>
    </source>
</evidence>
<name>A0AA39PAS6_9AGAR</name>
<dbReference type="SUPFAM" id="SSF53335">
    <property type="entry name" value="S-adenosyl-L-methionine-dependent methyltransferases"/>
    <property type="match status" value="1"/>
</dbReference>
<evidence type="ECO:0000313" key="5">
    <source>
        <dbReference type="EMBL" id="KAK0480782.1"/>
    </source>
</evidence>
<dbReference type="PANTHER" id="PTHR35897">
    <property type="entry name" value="METHYLTRANSFERASE AUSD"/>
    <property type="match status" value="1"/>
</dbReference>
<comment type="similarity">
    <text evidence="4">Belongs to the class I-like SAM-binding methyltransferase superfamily.</text>
</comment>
<dbReference type="InterPro" id="IPR051654">
    <property type="entry name" value="Meroterpenoid_MTases"/>
</dbReference>
<dbReference type="AlphaFoldDB" id="A0AA39PAS6"/>